<comment type="cofactor">
    <cofactor evidence="1 13">
        <name>heme</name>
        <dbReference type="ChEBI" id="CHEBI:30413"/>
    </cofactor>
</comment>
<keyword evidence="12" id="KW-0472">Membrane</keyword>
<dbReference type="SUPFAM" id="SSF48264">
    <property type="entry name" value="Cytochrome P450"/>
    <property type="match status" value="1"/>
</dbReference>
<evidence type="ECO:0000256" key="11">
    <source>
        <dbReference type="ARBA" id="ARBA00023033"/>
    </source>
</evidence>
<dbReference type="PRINTS" id="PR00463">
    <property type="entry name" value="EP450I"/>
</dbReference>
<dbReference type="GO" id="GO:0004497">
    <property type="term" value="F:monooxygenase activity"/>
    <property type="evidence" value="ECO:0007669"/>
    <property type="project" value="UniProtKB-KW"/>
</dbReference>
<organism evidence="15 16">
    <name type="scientific">Diploptera punctata</name>
    <name type="common">Pacific beetle cockroach</name>
    <dbReference type="NCBI Taxonomy" id="6984"/>
    <lineage>
        <taxon>Eukaryota</taxon>
        <taxon>Metazoa</taxon>
        <taxon>Ecdysozoa</taxon>
        <taxon>Arthropoda</taxon>
        <taxon>Hexapoda</taxon>
        <taxon>Insecta</taxon>
        <taxon>Pterygota</taxon>
        <taxon>Neoptera</taxon>
        <taxon>Polyneoptera</taxon>
        <taxon>Dictyoptera</taxon>
        <taxon>Blattodea</taxon>
        <taxon>Blaberoidea</taxon>
        <taxon>Blaberidae</taxon>
        <taxon>Diplopterinae</taxon>
        <taxon>Diploptera</taxon>
    </lineage>
</organism>
<dbReference type="InterPro" id="IPR002401">
    <property type="entry name" value="Cyt_P450_E_grp-I"/>
</dbReference>
<feature type="binding site" description="axial binding residue" evidence="13">
    <location>
        <position position="137"/>
    </location>
    <ligand>
        <name>heme</name>
        <dbReference type="ChEBI" id="CHEBI:30413"/>
    </ligand>
    <ligandPart>
        <name>Fe</name>
        <dbReference type="ChEBI" id="CHEBI:18248"/>
    </ligandPart>
</feature>
<accession>A0AAD7Z578</accession>
<evidence type="ECO:0000313" key="15">
    <source>
        <dbReference type="EMBL" id="KAJ9573997.1"/>
    </source>
</evidence>
<evidence type="ECO:0008006" key="17">
    <source>
        <dbReference type="Google" id="ProtNLM"/>
    </source>
</evidence>
<dbReference type="Pfam" id="PF00067">
    <property type="entry name" value="p450"/>
    <property type="match status" value="1"/>
</dbReference>
<dbReference type="Gene3D" id="1.10.630.10">
    <property type="entry name" value="Cytochrome P450"/>
    <property type="match status" value="1"/>
</dbReference>
<dbReference type="InterPro" id="IPR050196">
    <property type="entry name" value="Cytochrome_P450_Monoox"/>
</dbReference>
<keyword evidence="11 14" id="KW-0503">Monooxygenase</keyword>
<evidence type="ECO:0000256" key="7">
    <source>
        <dbReference type="ARBA" id="ARBA00022824"/>
    </source>
</evidence>
<keyword evidence="7" id="KW-0256">Endoplasmic reticulum</keyword>
<protein>
    <recommendedName>
        <fullName evidence="17">Cytochrome P450</fullName>
    </recommendedName>
</protein>
<dbReference type="Proteomes" id="UP001233999">
    <property type="component" value="Unassembled WGS sequence"/>
</dbReference>
<evidence type="ECO:0000256" key="2">
    <source>
        <dbReference type="ARBA" id="ARBA00004174"/>
    </source>
</evidence>
<comment type="similarity">
    <text evidence="4 14">Belongs to the cytochrome P450 family.</text>
</comment>
<keyword evidence="5 13" id="KW-0349">Heme</keyword>
<keyword evidence="16" id="KW-1185">Reference proteome</keyword>
<dbReference type="PROSITE" id="PS00086">
    <property type="entry name" value="CYTOCHROME_P450"/>
    <property type="match status" value="1"/>
</dbReference>
<dbReference type="PRINTS" id="PR00385">
    <property type="entry name" value="P450"/>
</dbReference>
<comment type="caution">
    <text evidence="15">The sequence shown here is derived from an EMBL/GenBank/DDBJ whole genome shotgun (WGS) entry which is preliminary data.</text>
</comment>
<proteinExistence type="inferred from homology"/>
<dbReference type="PANTHER" id="PTHR24291">
    <property type="entry name" value="CYTOCHROME P450 FAMILY 4"/>
    <property type="match status" value="1"/>
</dbReference>
<feature type="non-terminal residue" evidence="15">
    <location>
        <position position="140"/>
    </location>
</feature>
<evidence type="ECO:0000256" key="13">
    <source>
        <dbReference type="PIRSR" id="PIRSR602401-1"/>
    </source>
</evidence>
<dbReference type="GO" id="GO:0005506">
    <property type="term" value="F:iron ion binding"/>
    <property type="evidence" value="ECO:0007669"/>
    <property type="project" value="InterPro"/>
</dbReference>
<keyword evidence="8" id="KW-0492">Microsome</keyword>
<dbReference type="EMBL" id="JASPKZ010010661">
    <property type="protein sequence ID" value="KAJ9573997.1"/>
    <property type="molecule type" value="Genomic_DNA"/>
</dbReference>
<keyword evidence="9 14" id="KW-0560">Oxidoreductase</keyword>
<sequence>TFDSVNITLCWLMQVLGNHLEIQDKMYEEVENVLQGCDRLITLKDLNEMKYTERVIKEVLRLYSAVPIISRTITQDLQIGGHTVPEGMIINVPTCHVHKNPEIYKNPEKFDPDRFLPESGYRHQYAYIPFGAGPRNCIGM</sequence>
<dbReference type="PANTHER" id="PTHR24291:SF189">
    <property type="entry name" value="CYTOCHROME P450 4C3-RELATED"/>
    <property type="match status" value="1"/>
</dbReference>
<comment type="subcellular location">
    <subcellularLocation>
        <location evidence="3">Endoplasmic reticulum membrane</location>
        <topology evidence="3">Peripheral membrane protein</topology>
    </subcellularLocation>
    <subcellularLocation>
        <location evidence="2">Microsome membrane</location>
        <topology evidence="2">Peripheral membrane protein</topology>
    </subcellularLocation>
</comment>
<evidence type="ECO:0000256" key="8">
    <source>
        <dbReference type="ARBA" id="ARBA00022848"/>
    </source>
</evidence>
<evidence type="ECO:0000256" key="1">
    <source>
        <dbReference type="ARBA" id="ARBA00001971"/>
    </source>
</evidence>
<dbReference type="GO" id="GO:0005789">
    <property type="term" value="C:endoplasmic reticulum membrane"/>
    <property type="evidence" value="ECO:0007669"/>
    <property type="project" value="UniProtKB-SubCell"/>
</dbReference>
<dbReference type="GO" id="GO:0016705">
    <property type="term" value="F:oxidoreductase activity, acting on paired donors, with incorporation or reduction of molecular oxygen"/>
    <property type="evidence" value="ECO:0007669"/>
    <property type="project" value="InterPro"/>
</dbReference>
<evidence type="ECO:0000256" key="9">
    <source>
        <dbReference type="ARBA" id="ARBA00023002"/>
    </source>
</evidence>
<dbReference type="GO" id="GO:0020037">
    <property type="term" value="F:heme binding"/>
    <property type="evidence" value="ECO:0007669"/>
    <property type="project" value="InterPro"/>
</dbReference>
<evidence type="ECO:0000256" key="12">
    <source>
        <dbReference type="ARBA" id="ARBA00023136"/>
    </source>
</evidence>
<name>A0AAD7Z578_DIPPU</name>
<dbReference type="InterPro" id="IPR001128">
    <property type="entry name" value="Cyt_P450"/>
</dbReference>
<evidence type="ECO:0000256" key="5">
    <source>
        <dbReference type="ARBA" id="ARBA00022617"/>
    </source>
</evidence>
<evidence type="ECO:0000256" key="6">
    <source>
        <dbReference type="ARBA" id="ARBA00022723"/>
    </source>
</evidence>
<evidence type="ECO:0000256" key="4">
    <source>
        <dbReference type="ARBA" id="ARBA00010617"/>
    </source>
</evidence>
<keyword evidence="6 13" id="KW-0479">Metal-binding</keyword>
<dbReference type="AlphaFoldDB" id="A0AAD7Z578"/>
<gene>
    <name evidence="15" type="ORF">L9F63_008627</name>
</gene>
<evidence type="ECO:0000313" key="16">
    <source>
        <dbReference type="Proteomes" id="UP001233999"/>
    </source>
</evidence>
<evidence type="ECO:0000256" key="3">
    <source>
        <dbReference type="ARBA" id="ARBA00004406"/>
    </source>
</evidence>
<reference evidence="15" key="2">
    <citation type="submission" date="2023-05" db="EMBL/GenBank/DDBJ databases">
        <authorList>
            <person name="Fouks B."/>
        </authorList>
    </citation>
    <scope>NUCLEOTIDE SEQUENCE</scope>
    <source>
        <strain evidence="15">Stay&amp;Tobe</strain>
        <tissue evidence="15">Testes</tissue>
    </source>
</reference>
<reference evidence="15" key="1">
    <citation type="journal article" date="2023" name="IScience">
        <title>Live-bearing cockroach genome reveals convergent evolutionary mechanisms linked to viviparity in insects and beyond.</title>
        <authorList>
            <person name="Fouks B."/>
            <person name="Harrison M.C."/>
            <person name="Mikhailova A.A."/>
            <person name="Marchal E."/>
            <person name="English S."/>
            <person name="Carruthers M."/>
            <person name="Jennings E.C."/>
            <person name="Chiamaka E.L."/>
            <person name="Frigard R.A."/>
            <person name="Pippel M."/>
            <person name="Attardo G.M."/>
            <person name="Benoit J.B."/>
            <person name="Bornberg-Bauer E."/>
            <person name="Tobe S.S."/>
        </authorList>
    </citation>
    <scope>NUCLEOTIDE SEQUENCE</scope>
    <source>
        <strain evidence="15">Stay&amp;Tobe</strain>
    </source>
</reference>
<evidence type="ECO:0000256" key="10">
    <source>
        <dbReference type="ARBA" id="ARBA00023004"/>
    </source>
</evidence>
<dbReference type="InterPro" id="IPR017972">
    <property type="entry name" value="Cyt_P450_CS"/>
</dbReference>
<evidence type="ECO:0000256" key="14">
    <source>
        <dbReference type="RuleBase" id="RU000461"/>
    </source>
</evidence>
<keyword evidence="10 13" id="KW-0408">Iron</keyword>
<feature type="non-terminal residue" evidence="15">
    <location>
        <position position="1"/>
    </location>
</feature>
<dbReference type="InterPro" id="IPR036396">
    <property type="entry name" value="Cyt_P450_sf"/>
</dbReference>